<dbReference type="NCBIfam" id="NF001810">
    <property type="entry name" value="PRK00529.1"/>
    <property type="match status" value="1"/>
</dbReference>
<dbReference type="Gene3D" id="2.30.30.30">
    <property type="match status" value="1"/>
</dbReference>
<protein>
    <recommendedName>
        <fullName evidence="7 8">Elongation factor P</fullName>
        <shortName evidence="7">EF-P</shortName>
    </recommendedName>
</protein>
<dbReference type="CDD" id="cd05794">
    <property type="entry name" value="S1_EF-P_repeat_2"/>
    <property type="match status" value="1"/>
</dbReference>
<keyword evidence="13" id="KW-1185">Reference proteome</keyword>
<comment type="subcellular location">
    <subcellularLocation>
        <location evidence="1 7">Cytoplasm</location>
    </subcellularLocation>
</comment>
<dbReference type="PANTHER" id="PTHR30053:SF12">
    <property type="entry name" value="ELONGATION FACTOR P (EF-P) FAMILY PROTEIN"/>
    <property type="match status" value="1"/>
</dbReference>
<sequence length="185" mass="20980">MIEVGDLRKGMIILVDGEPYRVIDVNKHHMAMGRGIIRTKLKSVKTGLVRDQNFNSGDKVEEADLTFKPAQYLYKDGDHYYFMCLDDYEQYSLSEEELEDAKWYLVENMELNLVFLEGQVIGVQLPNVVTLKVVETEPAFKGDTVSGSGKPAILETGLRITVPFFVEAGEYVKVDTRTGEYVERA</sequence>
<dbReference type="AlphaFoldDB" id="F7YVH5"/>
<evidence type="ECO:0000256" key="6">
    <source>
        <dbReference type="ARBA" id="ARBA00022917"/>
    </source>
</evidence>
<proteinExistence type="inferred from homology"/>
<dbReference type="InterPro" id="IPR013852">
    <property type="entry name" value="Transl_elong_P/YeiP_CS"/>
</dbReference>
<evidence type="ECO:0000259" key="11">
    <source>
        <dbReference type="SMART" id="SM01185"/>
    </source>
</evidence>
<comment type="function">
    <text evidence="7">Involved in peptide bond synthesis. Stimulates efficient translation and peptide-bond synthesis on native or reconstituted 70S ribosomes in vitro. Probably functions indirectly by altering the affinity of the ribosome for aminoacyl-tRNA, thus increasing their reactivity as acceptors for peptidyl transferase.</text>
</comment>
<dbReference type="PATRIC" id="fig|688269.3.peg.1625"/>
<evidence type="ECO:0000256" key="1">
    <source>
        <dbReference type="ARBA" id="ARBA00004496"/>
    </source>
</evidence>
<dbReference type="InterPro" id="IPR015365">
    <property type="entry name" value="Elong-fact-P_C"/>
</dbReference>
<comment type="similarity">
    <text evidence="3 7 9">Belongs to the elongation factor P family.</text>
</comment>
<evidence type="ECO:0000256" key="4">
    <source>
        <dbReference type="ARBA" id="ARBA00022490"/>
    </source>
</evidence>
<dbReference type="SMART" id="SM00841">
    <property type="entry name" value="Elong-fact-P_C"/>
    <property type="match status" value="1"/>
</dbReference>
<dbReference type="RefSeq" id="WP_013932842.1">
    <property type="nucleotide sequence ID" value="NC_015707.1"/>
</dbReference>
<dbReference type="UniPathway" id="UPA00345"/>
<dbReference type="InterPro" id="IPR013185">
    <property type="entry name" value="Transl_elong_KOW-like"/>
</dbReference>
<keyword evidence="4 7" id="KW-0963">Cytoplasm</keyword>
<keyword evidence="6 7" id="KW-0648">Protein biosynthesis</keyword>
<evidence type="ECO:0000256" key="7">
    <source>
        <dbReference type="HAMAP-Rule" id="MF_00141"/>
    </source>
</evidence>
<dbReference type="GO" id="GO:0003746">
    <property type="term" value="F:translation elongation factor activity"/>
    <property type="evidence" value="ECO:0007669"/>
    <property type="project" value="UniProtKB-UniRule"/>
</dbReference>
<dbReference type="HOGENOM" id="CLU_074944_0_1_0"/>
<dbReference type="FunFam" id="2.40.50.140:FF:000004">
    <property type="entry name" value="Elongation factor P"/>
    <property type="match status" value="1"/>
</dbReference>
<evidence type="ECO:0000256" key="5">
    <source>
        <dbReference type="ARBA" id="ARBA00022768"/>
    </source>
</evidence>
<dbReference type="SUPFAM" id="SSF50104">
    <property type="entry name" value="Translation proteins SH3-like domain"/>
    <property type="match status" value="1"/>
</dbReference>
<gene>
    <name evidence="7" type="primary">efp</name>
    <name evidence="12" type="ORF">Theth_1577</name>
</gene>
<dbReference type="CDD" id="cd04470">
    <property type="entry name" value="S1_EF-P_repeat_1"/>
    <property type="match status" value="1"/>
</dbReference>
<dbReference type="FunFam" id="2.40.50.140:FF:000009">
    <property type="entry name" value="Elongation factor P"/>
    <property type="match status" value="1"/>
</dbReference>
<dbReference type="Proteomes" id="UP000006804">
    <property type="component" value="Chromosome"/>
</dbReference>
<dbReference type="SUPFAM" id="SSF50249">
    <property type="entry name" value="Nucleic acid-binding proteins"/>
    <property type="match status" value="2"/>
</dbReference>
<dbReference type="GO" id="GO:0005829">
    <property type="term" value="C:cytosol"/>
    <property type="evidence" value="ECO:0007669"/>
    <property type="project" value="UniProtKB-ARBA"/>
</dbReference>
<dbReference type="PIRSF" id="PIRSF005901">
    <property type="entry name" value="EF-P"/>
    <property type="match status" value="1"/>
</dbReference>
<dbReference type="InterPro" id="IPR001059">
    <property type="entry name" value="Transl_elong_P/YeiP_cen"/>
</dbReference>
<dbReference type="PROSITE" id="PS01275">
    <property type="entry name" value="EFP"/>
    <property type="match status" value="1"/>
</dbReference>
<reference evidence="12 13" key="1">
    <citation type="submission" date="2010-11" db="EMBL/GenBank/DDBJ databases">
        <title>The complete genome of Thermotoga thermarum DSM 5069.</title>
        <authorList>
            <consortium name="US DOE Joint Genome Institute (JGI-PGF)"/>
            <person name="Lucas S."/>
            <person name="Copeland A."/>
            <person name="Lapidus A."/>
            <person name="Bruce D."/>
            <person name="Goodwin L."/>
            <person name="Pitluck S."/>
            <person name="Kyrpides N."/>
            <person name="Mavromatis K."/>
            <person name="Ivanova N."/>
            <person name="Zeytun A."/>
            <person name="Brettin T."/>
            <person name="Detter J.C."/>
            <person name="Tapia R."/>
            <person name="Han C."/>
            <person name="Land M."/>
            <person name="Hauser L."/>
            <person name="Markowitz V."/>
            <person name="Cheng J.-F."/>
            <person name="Hugenholtz P."/>
            <person name="Woyke T."/>
            <person name="Wu D."/>
            <person name="Spring S."/>
            <person name="Schroeder M."/>
            <person name="Brambilla E."/>
            <person name="Klenk H.-P."/>
            <person name="Eisen J.A."/>
        </authorList>
    </citation>
    <scope>NUCLEOTIDE SEQUENCE [LARGE SCALE GENOMIC DNA]</scope>
    <source>
        <strain evidence="12 13">DSM 5069</strain>
    </source>
</reference>
<dbReference type="KEGG" id="tta:Theth_1577"/>
<dbReference type="eggNOG" id="COG0231">
    <property type="taxonomic scope" value="Bacteria"/>
</dbReference>
<dbReference type="InterPro" id="IPR012340">
    <property type="entry name" value="NA-bd_OB-fold"/>
</dbReference>
<evidence type="ECO:0000256" key="2">
    <source>
        <dbReference type="ARBA" id="ARBA00004815"/>
    </source>
</evidence>
<dbReference type="InterPro" id="IPR008991">
    <property type="entry name" value="Translation_prot_SH3-like_sf"/>
</dbReference>
<keyword evidence="5 7" id="KW-0251">Elongation factor</keyword>
<evidence type="ECO:0000313" key="12">
    <source>
        <dbReference type="EMBL" id="AEH51630.1"/>
    </source>
</evidence>
<dbReference type="SMART" id="SM01185">
    <property type="entry name" value="EFP"/>
    <property type="match status" value="1"/>
</dbReference>
<evidence type="ECO:0000313" key="13">
    <source>
        <dbReference type="Proteomes" id="UP000006804"/>
    </source>
</evidence>
<dbReference type="STRING" id="688269.Theth_1577"/>
<dbReference type="Pfam" id="PF01132">
    <property type="entry name" value="EFP"/>
    <property type="match status" value="1"/>
</dbReference>
<evidence type="ECO:0000256" key="8">
    <source>
        <dbReference type="NCBIfam" id="TIGR00038"/>
    </source>
</evidence>
<organism evidence="12 13">
    <name type="scientific">Pseudothermotoga thermarum DSM 5069</name>
    <dbReference type="NCBI Taxonomy" id="688269"/>
    <lineage>
        <taxon>Bacteria</taxon>
        <taxon>Thermotogati</taxon>
        <taxon>Thermotogota</taxon>
        <taxon>Thermotogae</taxon>
        <taxon>Thermotogales</taxon>
        <taxon>Thermotogaceae</taxon>
        <taxon>Pseudothermotoga</taxon>
    </lineage>
</organism>
<dbReference type="OrthoDB" id="9801844at2"/>
<dbReference type="Pfam" id="PF09285">
    <property type="entry name" value="Elong-fact-P_C"/>
    <property type="match status" value="1"/>
</dbReference>
<dbReference type="InterPro" id="IPR020599">
    <property type="entry name" value="Transl_elong_fac_P/YeiP"/>
</dbReference>
<evidence type="ECO:0000259" key="10">
    <source>
        <dbReference type="SMART" id="SM00841"/>
    </source>
</evidence>
<dbReference type="Pfam" id="PF08207">
    <property type="entry name" value="EFP_N"/>
    <property type="match status" value="1"/>
</dbReference>
<feature type="domain" description="Translation elongation factor P/YeiP central" evidence="11">
    <location>
        <begin position="67"/>
        <end position="121"/>
    </location>
</feature>
<accession>F7YVH5</accession>
<evidence type="ECO:0000256" key="9">
    <source>
        <dbReference type="RuleBase" id="RU004389"/>
    </source>
</evidence>
<dbReference type="PANTHER" id="PTHR30053">
    <property type="entry name" value="ELONGATION FACTOR P"/>
    <property type="match status" value="1"/>
</dbReference>
<dbReference type="EMBL" id="CP002351">
    <property type="protein sequence ID" value="AEH51630.1"/>
    <property type="molecule type" value="Genomic_DNA"/>
</dbReference>
<feature type="domain" description="Elongation factor P C-terminal" evidence="10">
    <location>
        <begin position="129"/>
        <end position="184"/>
    </location>
</feature>
<dbReference type="HAMAP" id="MF_00141">
    <property type="entry name" value="EF_P"/>
    <property type="match status" value="1"/>
</dbReference>
<dbReference type="Gene3D" id="2.40.50.140">
    <property type="entry name" value="Nucleic acid-binding proteins"/>
    <property type="match status" value="2"/>
</dbReference>
<dbReference type="NCBIfam" id="TIGR00038">
    <property type="entry name" value="efp"/>
    <property type="match status" value="1"/>
</dbReference>
<dbReference type="InterPro" id="IPR014722">
    <property type="entry name" value="Rib_uL2_dom2"/>
</dbReference>
<dbReference type="InterPro" id="IPR011768">
    <property type="entry name" value="Transl_elongation_fac_P"/>
</dbReference>
<evidence type="ECO:0000256" key="3">
    <source>
        <dbReference type="ARBA" id="ARBA00009479"/>
    </source>
</evidence>
<comment type="pathway">
    <text evidence="2 7">Protein biosynthesis; polypeptide chain elongation.</text>
</comment>
<dbReference type="FunFam" id="2.30.30.30:FF:000003">
    <property type="entry name" value="Elongation factor P"/>
    <property type="match status" value="1"/>
</dbReference>
<dbReference type="GO" id="GO:0043043">
    <property type="term" value="P:peptide biosynthetic process"/>
    <property type="evidence" value="ECO:0007669"/>
    <property type="project" value="InterPro"/>
</dbReference>
<name>F7YVH5_9THEM</name>